<feature type="region of interest" description="Disordered" evidence="7">
    <location>
        <begin position="1"/>
        <end position="36"/>
    </location>
</feature>
<evidence type="ECO:0000259" key="8">
    <source>
        <dbReference type="Pfam" id="PF00828"/>
    </source>
</evidence>
<dbReference type="InterPro" id="IPR021131">
    <property type="entry name" value="Ribosomal_uL15/eL18"/>
</dbReference>
<comment type="function">
    <text evidence="5">Binds to the 23S rRNA.</text>
</comment>
<feature type="domain" description="Large ribosomal subunit protein uL15/eL18" evidence="8">
    <location>
        <begin position="74"/>
        <end position="130"/>
    </location>
</feature>
<dbReference type="EMBL" id="DQWQ01000147">
    <property type="protein sequence ID" value="HDD35803.1"/>
    <property type="molecule type" value="Genomic_DNA"/>
</dbReference>
<comment type="caution">
    <text evidence="9">The sequence shown here is derived from an EMBL/GenBank/DDBJ whole genome shotgun (WGS) entry which is preliminary data.</text>
</comment>
<proteinExistence type="inferred from homology"/>
<dbReference type="InterPro" id="IPR027386">
    <property type="entry name" value="Rbsml_uL15_N"/>
</dbReference>
<dbReference type="AlphaFoldDB" id="A0A7V0IAN2"/>
<protein>
    <recommendedName>
        <fullName evidence="4 5">Large ribosomal subunit protein uL15</fullName>
    </recommendedName>
</protein>
<dbReference type="PANTHER" id="PTHR11721:SF3">
    <property type="entry name" value="LARGE RIBOSOMAL SUBUNIT PROTEIN UL15"/>
    <property type="match status" value="1"/>
</dbReference>
<dbReference type="GO" id="GO:0022625">
    <property type="term" value="C:cytosolic large ribosomal subunit"/>
    <property type="evidence" value="ECO:0007669"/>
    <property type="project" value="TreeGrafter"/>
</dbReference>
<evidence type="ECO:0000256" key="1">
    <source>
        <dbReference type="ARBA" id="ARBA00007320"/>
    </source>
</evidence>
<dbReference type="PANTHER" id="PTHR11721">
    <property type="entry name" value="60S RIBOSOMAL PROTEIN L27A"/>
    <property type="match status" value="1"/>
</dbReference>
<comment type="subunit">
    <text evidence="5">Part of the 50S ribosomal subunit.</text>
</comment>
<comment type="similarity">
    <text evidence="1 5 6">Belongs to the universal ribosomal protein uL15 family.</text>
</comment>
<evidence type="ECO:0000256" key="7">
    <source>
        <dbReference type="SAM" id="MobiDB-lite"/>
    </source>
</evidence>
<dbReference type="Proteomes" id="UP000885706">
    <property type="component" value="Unassembled WGS sequence"/>
</dbReference>
<dbReference type="InterPro" id="IPR001196">
    <property type="entry name" value="Ribosomal_uL15_CS"/>
</dbReference>
<dbReference type="HAMAP" id="MF_01341">
    <property type="entry name" value="Ribosomal_uL15"/>
    <property type="match status" value="1"/>
</dbReference>
<keyword evidence="5" id="KW-0694">RNA-binding</keyword>
<feature type="compositionally biased region" description="Basic residues" evidence="7">
    <location>
        <begin position="1"/>
        <end position="30"/>
    </location>
</feature>
<evidence type="ECO:0000256" key="3">
    <source>
        <dbReference type="ARBA" id="ARBA00023274"/>
    </source>
</evidence>
<dbReference type="Pfam" id="PF00828">
    <property type="entry name" value="Ribosomal_L27A"/>
    <property type="match status" value="1"/>
</dbReference>
<keyword evidence="3 5" id="KW-0687">Ribonucleoprotein</keyword>
<evidence type="ECO:0000256" key="2">
    <source>
        <dbReference type="ARBA" id="ARBA00022980"/>
    </source>
</evidence>
<dbReference type="InterPro" id="IPR030878">
    <property type="entry name" value="Ribosomal_uL15"/>
</dbReference>
<evidence type="ECO:0000256" key="5">
    <source>
        <dbReference type="HAMAP-Rule" id="MF_01341"/>
    </source>
</evidence>
<dbReference type="GO" id="GO:0006412">
    <property type="term" value="P:translation"/>
    <property type="evidence" value="ECO:0007669"/>
    <property type="project" value="UniProtKB-UniRule"/>
</dbReference>
<dbReference type="PROSITE" id="PS00475">
    <property type="entry name" value="RIBOSOMAL_L15"/>
    <property type="match status" value="1"/>
</dbReference>
<organism evidence="9">
    <name type="scientific">Desulfofervidus auxilii</name>
    <dbReference type="NCBI Taxonomy" id="1621989"/>
    <lineage>
        <taxon>Bacteria</taxon>
        <taxon>Pseudomonadati</taxon>
        <taxon>Thermodesulfobacteriota</taxon>
        <taxon>Candidatus Desulfofervidia</taxon>
        <taxon>Candidatus Desulfofervidales</taxon>
        <taxon>Candidatus Desulfofervidaceae</taxon>
        <taxon>Candidatus Desulfofervidus</taxon>
    </lineage>
</organism>
<keyword evidence="2 5" id="KW-0689">Ribosomal protein</keyword>
<sequence length="133" mass="14731">MGKRKKIIKKRGSKTCGHGMKKKHRGKGSRGGKGMAGLKDHKKFYMLKYMPDHIGKYGFKSLKKRKIIPEEKAINLRDIVKIASGKEIDVVELGFDKVLGAGKIEKPLIIKAKSFSKKAEEKILAAGGKAIKV</sequence>
<evidence type="ECO:0000256" key="6">
    <source>
        <dbReference type="RuleBase" id="RU003888"/>
    </source>
</evidence>
<dbReference type="Gene3D" id="4.10.990.10">
    <property type="match status" value="1"/>
</dbReference>
<gene>
    <name evidence="5" type="primary">rplO</name>
    <name evidence="9" type="ORF">ENF30_03270</name>
</gene>
<dbReference type="GO" id="GO:0003735">
    <property type="term" value="F:structural constituent of ribosome"/>
    <property type="evidence" value="ECO:0007669"/>
    <property type="project" value="InterPro"/>
</dbReference>
<keyword evidence="5" id="KW-0699">rRNA-binding</keyword>
<dbReference type="SUPFAM" id="SSF52080">
    <property type="entry name" value="Ribosomal proteins L15p and L18e"/>
    <property type="match status" value="1"/>
</dbReference>
<evidence type="ECO:0000256" key="4">
    <source>
        <dbReference type="ARBA" id="ARBA00035200"/>
    </source>
</evidence>
<dbReference type="GO" id="GO:0019843">
    <property type="term" value="F:rRNA binding"/>
    <property type="evidence" value="ECO:0007669"/>
    <property type="project" value="UniProtKB-UniRule"/>
</dbReference>
<dbReference type="Gene3D" id="3.100.10.10">
    <property type="match status" value="1"/>
</dbReference>
<name>A0A7V0IAN2_DESA2</name>
<reference evidence="9" key="1">
    <citation type="journal article" date="2020" name="mSystems">
        <title>Genome- and Community-Level Interaction Insights into Carbon Utilization and Element Cycling Functions of Hydrothermarchaeota in Hydrothermal Sediment.</title>
        <authorList>
            <person name="Zhou Z."/>
            <person name="Liu Y."/>
            <person name="Xu W."/>
            <person name="Pan J."/>
            <person name="Luo Z.H."/>
            <person name="Li M."/>
        </authorList>
    </citation>
    <scope>NUCLEOTIDE SEQUENCE [LARGE SCALE GENOMIC DNA]</scope>
    <source>
        <strain evidence="9">HyVt-113</strain>
    </source>
</reference>
<evidence type="ECO:0000313" key="9">
    <source>
        <dbReference type="EMBL" id="HDD35803.1"/>
    </source>
</evidence>
<dbReference type="InterPro" id="IPR036227">
    <property type="entry name" value="Ribosomal_uL15/eL18_sf"/>
</dbReference>
<accession>A0A7V0IAN2</accession>